<evidence type="ECO:0000256" key="4">
    <source>
        <dbReference type="ARBA" id="ARBA00022989"/>
    </source>
</evidence>
<comment type="similarity">
    <text evidence="7">Belongs to the major facilitator superfamily. Sugar transporter (TC 2.A.1.1) family. Trehalose transporter subfamily.</text>
</comment>
<dbReference type="PANTHER" id="PTHR48021:SF47">
    <property type="entry name" value="GH17672P"/>
    <property type="match status" value="1"/>
</dbReference>
<evidence type="ECO:0000313" key="11">
    <source>
        <dbReference type="Proteomes" id="UP001168821"/>
    </source>
</evidence>
<feature type="transmembrane region" description="Helical" evidence="8">
    <location>
        <begin position="174"/>
        <end position="200"/>
    </location>
</feature>
<dbReference type="PRINTS" id="PR00171">
    <property type="entry name" value="SUGRTRNSPORT"/>
</dbReference>
<dbReference type="EMBL" id="JALNTZ010000008">
    <property type="protein sequence ID" value="KAJ3642653.1"/>
    <property type="molecule type" value="Genomic_DNA"/>
</dbReference>
<organism evidence="10 11">
    <name type="scientific">Zophobas morio</name>
    <dbReference type="NCBI Taxonomy" id="2755281"/>
    <lineage>
        <taxon>Eukaryota</taxon>
        <taxon>Metazoa</taxon>
        <taxon>Ecdysozoa</taxon>
        <taxon>Arthropoda</taxon>
        <taxon>Hexapoda</taxon>
        <taxon>Insecta</taxon>
        <taxon>Pterygota</taxon>
        <taxon>Neoptera</taxon>
        <taxon>Endopterygota</taxon>
        <taxon>Coleoptera</taxon>
        <taxon>Polyphaga</taxon>
        <taxon>Cucujiformia</taxon>
        <taxon>Tenebrionidae</taxon>
        <taxon>Zophobas</taxon>
    </lineage>
</organism>
<evidence type="ECO:0000256" key="8">
    <source>
        <dbReference type="SAM" id="Phobius"/>
    </source>
</evidence>
<feature type="transmembrane region" description="Helical" evidence="8">
    <location>
        <begin position="287"/>
        <end position="311"/>
    </location>
</feature>
<proteinExistence type="inferred from homology"/>
<dbReference type="Proteomes" id="UP001168821">
    <property type="component" value="Unassembled WGS sequence"/>
</dbReference>
<sequence>MTLIQGSKYSYIVVQAANIIAFISGTSVAWSSPVLAILEGDDLSRIPLNRQITGDESSWIGSLAAMGGVFGPFIHGYLMQKVGRRINLVVIVVPFLSAFLIAAFAETVYLYYVSRFLMGMGVGGAYCSVPVYVAEVAEDTNRGILQASTSTLIMIGILFSYCVGPYVSIMTFNLILSAICVIYIPVVWFAAVESPIYLILTNQEEQAFESLRYLRSKPDTTVRKELEAKKTHLEQFKPGTFIDIFETKGTIKALLFSVALTTFQQFSGINVVLYFTQDIFDATKSDLPPEVCSIIVGSAQLFVSIMALPFLDRAGRRIVLFIASTGALTAEILMGVYFYLQTNGNDVSDLGWLPVFSLVMFIAFYNFGMGPVPWASMGELLPSNIVAKASTLTTSFYWFTGFFLTKYFADLSDAIGMGGSFWLFAGLLVVCDLFVVFLMFETKGKSFAEIQAILNK</sequence>
<evidence type="ECO:0000256" key="7">
    <source>
        <dbReference type="ARBA" id="ARBA00024348"/>
    </source>
</evidence>
<evidence type="ECO:0000313" key="10">
    <source>
        <dbReference type="EMBL" id="KAJ3642653.1"/>
    </source>
</evidence>
<dbReference type="FunFam" id="1.20.1250.20:FF:000055">
    <property type="entry name" value="Facilitated trehalose transporter Tret1-2 homolog"/>
    <property type="match status" value="1"/>
</dbReference>
<feature type="transmembrane region" description="Helical" evidence="8">
    <location>
        <begin position="318"/>
        <end position="340"/>
    </location>
</feature>
<dbReference type="PANTHER" id="PTHR48021">
    <property type="match status" value="1"/>
</dbReference>
<evidence type="ECO:0000256" key="6">
    <source>
        <dbReference type="ARBA" id="ARBA00023180"/>
    </source>
</evidence>
<feature type="transmembrane region" description="Helical" evidence="8">
    <location>
        <begin position="12"/>
        <end position="38"/>
    </location>
</feature>
<keyword evidence="3 8" id="KW-0812">Transmembrane</keyword>
<evidence type="ECO:0000256" key="3">
    <source>
        <dbReference type="ARBA" id="ARBA00022692"/>
    </source>
</evidence>
<reference evidence="10" key="1">
    <citation type="journal article" date="2023" name="G3 (Bethesda)">
        <title>Whole genome assemblies of Zophobas morio and Tenebrio molitor.</title>
        <authorList>
            <person name="Kaur S."/>
            <person name="Stinson S.A."/>
            <person name="diCenzo G.C."/>
        </authorList>
    </citation>
    <scope>NUCLEOTIDE SEQUENCE</scope>
    <source>
        <strain evidence="10">QUZm001</strain>
    </source>
</reference>
<dbReference type="InterPro" id="IPR036259">
    <property type="entry name" value="MFS_trans_sf"/>
</dbReference>
<evidence type="ECO:0000256" key="1">
    <source>
        <dbReference type="ARBA" id="ARBA00004651"/>
    </source>
</evidence>
<dbReference type="GO" id="GO:0005886">
    <property type="term" value="C:plasma membrane"/>
    <property type="evidence" value="ECO:0007669"/>
    <property type="project" value="UniProtKB-SubCell"/>
</dbReference>
<feature type="transmembrane region" description="Helical" evidence="8">
    <location>
        <begin position="421"/>
        <end position="440"/>
    </location>
</feature>
<feature type="transmembrane region" description="Helical" evidence="8">
    <location>
        <begin position="145"/>
        <end position="168"/>
    </location>
</feature>
<name>A0AA38M3Y4_9CUCU</name>
<dbReference type="PROSITE" id="PS50850">
    <property type="entry name" value="MFS"/>
    <property type="match status" value="1"/>
</dbReference>
<dbReference type="Gene3D" id="1.20.1250.20">
    <property type="entry name" value="MFS general substrate transporter like domains"/>
    <property type="match status" value="1"/>
</dbReference>
<feature type="domain" description="Major facilitator superfamily (MFS) profile" evidence="9">
    <location>
        <begin position="10"/>
        <end position="443"/>
    </location>
</feature>
<comment type="subcellular location">
    <subcellularLocation>
        <location evidence="1">Cell membrane</location>
        <topology evidence="1">Multi-pass membrane protein</topology>
    </subcellularLocation>
</comment>
<dbReference type="Pfam" id="PF00083">
    <property type="entry name" value="Sugar_tr"/>
    <property type="match status" value="1"/>
</dbReference>
<feature type="transmembrane region" description="Helical" evidence="8">
    <location>
        <begin position="352"/>
        <end position="374"/>
    </location>
</feature>
<accession>A0AA38M3Y4</accession>
<dbReference type="SUPFAM" id="SSF103473">
    <property type="entry name" value="MFS general substrate transporter"/>
    <property type="match status" value="1"/>
</dbReference>
<dbReference type="InterPro" id="IPR005828">
    <property type="entry name" value="MFS_sugar_transport-like"/>
</dbReference>
<keyword evidence="5 8" id="KW-0472">Membrane</keyword>
<dbReference type="InterPro" id="IPR005829">
    <property type="entry name" value="Sugar_transporter_CS"/>
</dbReference>
<dbReference type="AlphaFoldDB" id="A0AA38M3Y4"/>
<dbReference type="PROSITE" id="PS00217">
    <property type="entry name" value="SUGAR_TRANSPORT_2"/>
    <property type="match status" value="1"/>
</dbReference>
<dbReference type="InterPro" id="IPR020846">
    <property type="entry name" value="MFS_dom"/>
</dbReference>
<keyword evidence="6" id="KW-0325">Glycoprotein</keyword>
<dbReference type="PROSITE" id="PS00216">
    <property type="entry name" value="SUGAR_TRANSPORT_1"/>
    <property type="match status" value="1"/>
</dbReference>
<feature type="transmembrane region" description="Helical" evidence="8">
    <location>
        <begin position="386"/>
        <end position="409"/>
    </location>
</feature>
<dbReference type="InterPro" id="IPR003663">
    <property type="entry name" value="Sugar/inositol_transpt"/>
</dbReference>
<feature type="transmembrane region" description="Helical" evidence="8">
    <location>
        <begin position="253"/>
        <end position="275"/>
    </location>
</feature>
<comment type="caution">
    <text evidence="10">The sequence shown here is derived from an EMBL/GenBank/DDBJ whole genome shotgun (WGS) entry which is preliminary data.</text>
</comment>
<feature type="transmembrane region" description="Helical" evidence="8">
    <location>
        <begin position="58"/>
        <end position="79"/>
    </location>
</feature>
<gene>
    <name evidence="10" type="ORF">Zmor_025416</name>
</gene>
<feature type="transmembrane region" description="Helical" evidence="8">
    <location>
        <begin position="86"/>
        <end position="105"/>
    </location>
</feature>
<keyword evidence="2" id="KW-1003">Cell membrane</keyword>
<evidence type="ECO:0000256" key="2">
    <source>
        <dbReference type="ARBA" id="ARBA00022475"/>
    </source>
</evidence>
<dbReference type="GO" id="GO:0022857">
    <property type="term" value="F:transmembrane transporter activity"/>
    <property type="evidence" value="ECO:0007669"/>
    <property type="project" value="InterPro"/>
</dbReference>
<evidence type="ECO:0000256" key="5">
    <source>
        <dbReference type="ARBA" id="ARBA00023136"/>
    </source>
</evidence>
<dbReference type="InterPro" id="IPR050549">
    <property type="entry name" value="MFS_Trehalose_Transporter"/>
</dbReference>
<feature type="transmembrane region" description="Helical" evidence="8">
    <location>
        <begin position="111"/>
        <end position="133"/>
    </location>
</feature>
<keyword evidence="4 8" id="KW-1133">Transmembrane helix</keyword>
<evidence type="ECO:0000259" key="9">
    <source>
        <dbReference type="PROSITE" id="PS50850"/>
    </source>
</evidence>
<protein>
    <recommendedName>
        <fullName evidence="9">Major facilitator superfamily (MFS) profile domain-containing protein</fullName>
    </recommendedName>
</protein>
<keyword evidence="11" id="KW-1185">Reference proteome</keyword>